<accession>A0ABT7FCB0</accession>
<gene>
    <name evidence="3" type="ORF">QO034_06515</name>
</gene>
<dbReference type="InterPro" id="IPR056098">
    <property type="entry name" value="Acb2/Tad1_hairpin"/>
</dbReference>
<evidence type="ECO:0000256" key="1">
    <source>
        <dbReference type="ARBA" id="ARBA00022741"/>
    </source>
</evidence>
<protein>
    <recommendedName>
        <fullName evidence="2">Acb2/Tad1 hairpin domain-containing protein</fullName>
    </recommendedName>
</protein>
<feature type="domain" description="Acb2/Tad1 hairpin" evidence="2">
    <location>
        <begin position="7"/>
        <end position="56"/>
    </location>
</feature>
<reference evidence="3 4" key="1">
    <citation type="submission" date="2023-05" db="EMBL/GenBank/DDBJ databases">
        <title>Sedimentitalea sp. nov. JM2-8.</title>
        <authorList>
            <person name="Huang J."/>
        </authorList>
    </citation>
    <scope>NUCLEOTIDE SEQUENCE [LARGE SCALE GENOMIC DNA]</scope>
    <source>
        <strain evidence="3 4">JM2-8</strain>
    </source>
</reference>
<sequence length="62" mass="6746">MPVADPKYNPSGDRKIDRIKAAANLLAEEIEKLPPGRRRSVALTHLETATMWAVTAAVCGDE</sequence>
<keyword evidence="4" id="KW-1185">Reference proteome</keyword>
<comment type="caution">
    <text evidence="3">The sequence shown here is derived from an EMBL/GenBank/DDBJ whole genome shotgun (WGS) entry which is preliminary data.</text>
</comment>
<organism evidence="3 4">
    <name type="scientific">Sedimentitalea xiamensis</name>
    <dbReference type="NCBI Taxonomy" id="3050037"/>
    <lineage>
        <taxon>Bacteria</taxon>
        <taxon>Pseudomonadati</taxon>
        <taxon>Pseudomonadota</taxon>
        <taxon>Alphaproteobacteria</taxon>
        <taxon>Rhodobacterales</taxon>
        <taxon>Paracoccaceae</taxon>
        <taxon>Sedimentitalea</taxon>
    </lineage>
</organism>
<evidence type="ECO:0000313" key="4">
    <source>
        <dbReference type="Proteomes" id="UP001227126"/>
    </source>
</evidence>
<dbReference type="EMBL" id="JASNJE010000005">
    <property type="protein sequence ID" value="MDK3072757.1"/>
    <property type="molecule type" value="Genomic_DNA"/>
</dbReference>
<keyword evidence="1" id="KW-0547">Nucleotide-binding</keyword>
<evidence type="ECO:0000259" key="2">
    <source>
        <dbReference type="Pfam" id="PF24729"/>
    </source>
</evidence>
<dbReference type="RefSeq" id="WP_284484692.1">
    <property type="nucleotide sequence ID" value="NZ_JASNJE010000005.1"/>
</dbReference>
<proteinExistence type="predicted"/>
<name>A0ABT7FCB0_9RHOB</name>
<dbReference type="Pfam" id="PF24729">
    <property type="entry name" value="Acb2_Tad1_hairpin"/>
    <property type="match status" value="1"/>
</dbReference>
<dbReference type="Proteomes" id="UP001227126">
    <property type="component" value="Unassembled WGS sequence"/>
</dbReference>
<evidence type="ECO:0000313" key="3">
    <source>
        <dbReference type="EMBL" id="MDK3072757.1"/>
    </source>
</evidence>